<dbReference type="HOGENOM" id="CLU_104582_1_0_5"/>
<dbReference type="OrthoDB" id="5293641at2"/>
<feature type="transmembrane region" description="Helical" evidence="5">
    <location>
        <begin position="119"/>
        <end position="137"/>
    </location>
</feature>
<dbReference type="AlphaFoldDB" id="S9S3D9"/>
<feature type="transmembrane region" description="Helical" evidence="5">
    <location>
        <begin position="95"/>
        <end position="113"/>
    </location>
</feature>
<keyword evidence="4 5" id="KW-0472">Membrane</keyword>
<evidence type="ECO:0000256" key="4">
    <source>
        <dbReference type="ARBA" id="ARBA00023136"/>
    </source>
</evidence>
<evidence type="ECO:0000313" key="8">
    <source>
        <dbReference type="Proteomes" id="UP000015346"/>
    </source>
</evidence>
<keyword evidence="8" id="KW-1185">Reference proteome</keyword>
<evidence type="ECO:0000256" key="5">
    <source>
        <dbReference type="SAM" id="Phobius"/>
    </source>
</evidence>
<dbReference type="RefSeq" id="WP_021098154.1">
    <property type="nucleotide sequence ID" value="NZ_KE557321.1"/>
</dbReference>
<reference evidence="7 8" key="1">
    <citation type="journal article" date="2013" name="Stand. Genomic Sci.">
        <title>Genome sequence of the reddish-pigmented Rubellimicrobium thermophilum type strain (DSM 16684(T)), a member of the Roseobacter clade.</title>
        <authorList>
            <person name="Fiebig A."/>
            <person name="Riedel T."/>
            <person name="Gronow S."/>
            <person name="Petersen J."/>
            <person name="Klenk H.P."/>
            <person name="Goker M."/>
        </authorList>
    </citation>
    <scope>NUCLEOTIDE SEQUENCE [LARGE SCALE GENOMIC DNA]</scope>
    <source>
        <strain evidence="7 8">DSM 16684</strain>
    </source>
</reference>
<evidence type="ECO:0000256" key="2">
    <source>
        <dbReference type="ARBA" id="ARBA00022692"/>
    </source>
</evidence>
<keyword evidence="3 5" id="KW-1133">Transmembrane helix</keyword>
<evidence type="ECO:0000256" key="3">
    <source>
        <dbReference type="ARBA" id="ARBA00022989"/>
    </source>
</evidence>
<dbReference type="Proteomes" id="UP000015346">
    <property type="component" value="Unassembled WGS sequence"/>
</dbReference>
<dbReference type="PATRIC" id="fig|1123069.3.peg.2043"/>
<accession>S9S3D9</accession>
<proteinExistence type="predicted"/>
<evidence type="ECO:0000313" key="7">
    <source>
        <dbReference type="EMBL" id="EPX84710.1"/>
    </source>
</evidence>
<evidence type="ECO:0000259" key="6">
    <source>
        <dbReference type="Pfam" id="PF07298"/>
    </source>
</evidence>
<dbReference type="GO" id="GO:0016020">
    <property type="term" value="C:membrane"/>
    <property type="evidence" value="ECO:0007669"/>
    <property type="project" value="UniProtKB-SubCell"/>
</dbReference>
<dbReference type="Pfam" id="PF07298">
    <property type="entry name" value="NnrU"/>
    <property type="match status" value="1"/>
</dbReference>
<name>S9S3D9_9RHOB</name>
<comment type="subcellular location">
    <subcellularLocation>
        <location evidence="1">Membrane</location>
        <topology evidence="1">Multi-pass membrane protein</topology>
    </subcellularLocation>
</comment>
<evidence type="ECO:0000256" key="1">
    <source>
        <dbReference type="ARBA" id="ARBA00004141"/>
    </source>
</evidence>
<feature type="domain" description="NnrU" evidence="6">
    <location>
        <begin position="4"/>
        <end position="179"/>
    </location>
</feature>
<feature type="transmembrane region" description="Helical" evidence="5">
    <location>
        <begin position="158"/>
        <end position="178"/>
    </location>
</feature>
<gene>
    <name evidence="7" type="ORF">ruthe_02070</name>
</gene>
<dbReference type="EMBL" id="AOLV01000020">
    <property type="protein sequence ID" value="EPX84710.1"/>
    <property type="molecule type" value="Genomic_DNA"/>
</dbReference>
<sequence>MIWLILGLLLWSGAHLFRRLAPEQRARMGDAGKGAVALALLVSIGLMVVGYRAWIPSEIWWTAGPALTGINNLLVLVAFYLFAASGMKTWLAQRYRHPQLTAVILWAVAHLLVNGDAPSVVLFGGLGLWAVLEILLIERAGPARAGVPAVPVTPGREIGALAGAVLVYAAVGAIHGWIGPWPFGGVA</sequence>
<protein>
    <submittedName>
        <fullName evidence="7">Putative membrane protein</fullName>
    </submittedName>
</protein>
<feature type="transmembrane region" description="Helical" evidence="5">
    <location>
        <begin position="60"/>
        <end position="83"/>
    </location>
</feature>
<dbReference type="InterPro" id="IPR009915">
    <property type="entry name" value="NnrU_dom"/>
</dbReference>
<keyword evidence="2 5" id="KW-0812">Transmembrane</keyword>
<dbReference type="STRING" id="1123069.ruthe_02070"/>
<comment type="caution">
    <text evidence="7">The sequence shown here is derived from an EMBL/GenBank/DDBJ whole genome shotgun (WGS) entry which is preliminary data.</text>
</comment>
<feature type="transmembrane region" description="Helical" evidence="5">
    <location>
        <begin position="35"/>
        <end position="54"/>
    </location>
</feature>
<organism evidence="7 8">
    <name type="scientific">Rubellimicrobium thermophilum DSM 16684</name>
    <dbReference type="NCBI Taxonomy" id="1123069"/>
    <lineage>
        <taxon>Bacteria</taxon>
        <taxon>Pseudomonadati</taxon>
        <taxon>Pseudomonadota</taxon>
        <taxon>Alphaproteobacteria</taxon>
        <taxon>Rhodobacterales</taxon>
        <taxon>Roseobacteraceae</taxon>
        <taxon>Rubellimicrobium</taxon>
    </lineage>
</organism>